<dbReference type="AlphaFoldDB" id="B9BT08"/>
<accession>B9BT08</accession>
<dbReference type="EMBL" id="ACFC01000007">
    <property type="protein sequence ID" value="EEE06228.1"/>
    <property type="molecule type" value="Genomic_DNA"/>
</dbReference>
<gene>
    <name evidence="1" type="ORF">BURMUCGD2_2931</name>
</gene>
<reference evidence="1 2" key="1">
    <citation type="journal article" date="2012" name="J. Bacteriol.">
        <title>Draft Genome Sequence Determination for Cystic Fibrosis and Chronic Granulomatous Disease Burkholderia multivorans Isolates.</title>
        <authorList>
            <person name="Varga J.J."/>
            <person name="Losada L."/>
            <person name="Zelazny A.M."/>
            <person name="Brinkac L."/>
            <person name="Harkins D."/>
            <person name="Radune D."/>
            <person name="Hostetler J."/>
            <person name="Sampaio E.P."/>
            <person name="Ronning C.M."/>
            <person name="Nierman W.C."/>
            <person name="Greenberg D.E."/>
            <person name="Holland S.M."/>
            <person name="Goldberg J.B."/>
        </authorList>
    </citation>
    <scope>NUCLEOTIDE SEQUENCE [LARGE SCALE GENOMIC DNA]</scope>
    <source>
        <strain evidence="1 2">CGD2</strain>
    </source>
</reference>
<dbReference type="Proteomes" id="UP000004535">
    <property type="component" value="Unassembled WGS sequence"/>
</dbReference>
<comment type="caution">
    <text evidence="1">The sequence shown here is derived from an EMBL/GenBank/DDBJ whole genome shotgun (WGS) entry which is preliminary data.</text>
</comment>
<name>B9BT08_9BURK</name>
<evidence type="ECO:0000313" key="2">
    <source>
        <dbReference type="Proteomes" id="UP000004535"/>
    </source>
</evidence>
<evidence type="ECO:0000313" key="1">
    <source>
        <dbReference type="EMBL" id="EEE06228.1"/>
    </source>
</evidence>
<sequence length="38" mass="4613">MIKHGDRLHEVCHRETHAEFRDLLQCNNREKPDSIKKQ</sequence>
<protein>
    <submittedName>
        <fullName evidence="1">Uncharacterized protein</fullName>
    </submittedName>
</protein>
<proteinExistence type="predicted"/>
<organism evidence="1 2">
    <name type="scientific">Burkholderia multivorans CGD2</name>
    <dbReference type="NCBI Taxonomy" id="513052"/>
    <lineage>
        <taxon>Bacteria</taxon>
        <taxon>Pseudomonadati</taxon>
        <taxon>Pseudomonadota</taxon>
        <taxon>Betaproteobacteria</taxon>
        <taxon>Burkholderiales</taxon>
        <taxon>Burkholderiaceae</taxon>
        <taxon>Burkholderia</taxon>
        <taxon>Burkholderia cepacia complex</taxon>
    </lineage>
</organism>